<accession>A0AAP2GPY3</accession>
<proteinExistence type="predicted"/>
<dbReference type="EMBL" id="JAHESE010000011">
    <property type="protein sequence ID" value="MBT1709106.1"/>
    <property type="molecule type" value="Genomic_DNA"/>
</dbReference>
<dbReference type="Pfam" id="PF07494">
    <property type="entry name" value="Reg_prop"/>
    <property type="match status" value="1"/>
</dbReference>
<organism evidence="1 2">
    <name type="scientific">Dawidia cretensis</name>
    <dbReference type="NCBI Taxonomy" id="2782350"/>
    <lineage>
        <taxon>Bacteria</taxon>
        <taxon>Pseudomonadati</taxon>
        <taxon>Bacteroidota</taxon>
        <taxon>Cytophagia</taxon>
        <taxon>Cytophagales</taxon>
        <taxon>Chryseotaleaceae</taxon>
        <taxon>Dawidia</taxon>
    </lineage>
</organism>
<dbReference type="InterPro" id="IPR015943">
    <property type="entry name" value="WD40/YVTN_repeat-like_dom_sf"/>
</dbReference>
<name>A0AAP2GPY3_9BACT</name>
<dbReference type="Proteomes" id="UP001319080">
    <property type="component" value="Unassembled WGS sequence"/>
</dbReference>
<evidence type="ECO:0000313" key="2">
    <source>
        <dbReference type="Proteomes" id="UP001319080"/>
    </source>
</evidence>
<dbReference type="AlphaFoldDB" id="A0AAP2GPY3"/>
<gene>
    <name evidence="1" type="ORF">KK062_12765</name>
</gene>
<dbReference type="InterPro" id="IPR011110">
    <property type="entry name" value="Reg_prop"/>
</dbReference>
<sequence>MTKGRFNSSYVAGSTIQDKAGNIWFGTEAGDPSKRESKGGVWRYDGKTFVNF</sequence>
<evidence type="ECO:0000313" key="1">
    <source>
        <dbReference type="EMBL" id="MBT1709106.1"/>
    </source>
</evidence>
<protein>
    <submittedName>
        <fullName evidence="1">Uncharacterized protein</fullName>
    </submittedName>
</protein>
<reference evidence="1 2" key="1">
    <citation type="submission" date="2021-05" db="EMBL/GenBank/DDBJ databases">
        <title>A Polyphasic approach of four new species of the genus Ohtaekwangia: Ohtaekwangia histidinii sp. nov., Ohtaekwangia cretensis sp. nov., Ohtaekwangia indiensis sp. nov., Ohtaekwangia reichenbachii sp. nov. from diverse environment.</title>
        <authorList>
            <person name="Octaviana S."/>
        </authorList>
    </citation>
    <scope>NUCLEOTIDE SEQUENCE [LARGE SCALE GENOMIC DNA]</scope>
    <source>
        <strain evidence="1 2">PWU5</strain>
    </source>
</reference>
<keyword evidence="2" id="KW-1185">Reference proteome</keyword>
<comment type="caution">
    <text evidence="1">The sequence shown here is derived from an EMBL/GenBank/DDBJ whole genome shotgun (WGS) entry which is preliminary data.</text>
</comment>
<dbReference type="Gene3D" id="2.130.10.10">
    <property type="entry name" value="YVTN repeat-like/Quinoprotein amine dehydrogenase"/>
    <property type="match status" value="1"/>
</dbReference>